<evidence type="ECO:0000313" key="8">
    <source>
        <dbReference type="Proteomes" id="UP000085678"/>
    </source>
</evidence>
<dbReference type="GO" id="GO:0017147">
    <property type="term" value="F:Wnt-protein binding"/>
    <property type="evidence" value="ECO:0007669"/>
    <property type="project" value="TreeGrafter"/>
</dbReference>
<feature type="disulfide bond" evidence="3">
    <location>
        <begin position="107"/>
        <end position="131"/>
    </location>
</feature>
<feature type="compositionally biased region" description="Basic and acidic residues" evidence="4">
    <location>
        <begin position="430"/>
        <end position="451"/>
    </location>
</feature>
<dbReference type="InterPro" id="IPR020067">
    <property type="entry name" value="Frizzled_dom"/>
</dbReference>
<feature type="domain" description="Fibronectin type-III" evidence="7">
    <location>
        <begin position="156"/>
        <end position="245"/>
    </location>
</feature>
<evidence type="ECO:0000313" key="9">
    <source>
        <dbReference type="RefSeq" id="XP_023930559.1"/>
    </source>
</evidence>
<keyword evidence="5" id="KW-0732">Signal</keyword>
<accession>A0A2R2MK10</accession>
<keyword evidence="2 3" id="KW-1015">Disulfide bond</keyword>
<keyword evidence="8" id="KW-1185">Reference proteome</keyword>
<dbReference type="SUPFAM" id="SSF49265">
    <property type="entry name" value="Fibronectin type III"/>
    <property type="match status" value="1"/>
</dbReference>
<dbReference type="InterPro" id="IPR036790">
    <property type="entry name" value="Frizzled_dom_sf"/>
</dbReference>
<evidence type="ECO:0000259" key="6">
    <source>
        <dbReference type="PROSITE" id="PS50038"/>
    </source>
</evidence>
<dbReference type="InterPro" id="IPR015526">
    <property type="entry name" value="Frizzled/SFRP"/>
</dbReference>
<dbReference type="GeneID" id="106173726"/>
<dbReference type="InParanoid" id="A0A2R2MK10"/>
<feature type="disulfide bond" evidence="3">
    <location>
        <begin position="365"/>
        <end position="389"/>
    </location>
</feature>
<reference evidence="9" key="1">
    <citation type="submission" date="2025-08" db="UniProtKB">
        <authorList>
            <consortium name="RefSeq"/>
        </authorList>
    </citation>
    <scope>IDENTIFICATION</scope>
    <source>
        <tissue evidence="9">Gonads</tissue>
    </source>
</reference>
<protein>
    <submittedName>
        <fullName evidence="9">Uncharacterized protein LOC106173726</fullName>
    </submittedName>
</protein>
<dbReference type="AlphaFoldDB" id="A0A2R2MK10"/>
<dbReference type="GO" id="GO:0005886">
    <property type="term" value="C:plasma membrane"/>
    <property type="evidence" value="ECO:0007669"/>
    <property type="project" value="TreeGrafter"/>
</dbReference>
<dbReference type="GO" id="GO:0042813">
    <property type="term" value="F:Wnt receptor activity"/>
    <property type="evidence" value="ECO:0007669"/>
    <property type="project" value="TreeGrafter"/>
</dbReference>
<dbReference type="KEGG" id="lak:106173726"/>
<dbReference type="PROSITE" id="PS50853">
    <property type="entry name" value="FN3"/>
    <property type="match status" value="1"/>
</dbReference>
<name>A0A2R2MK10_LINAN</name>
<evidence type="ECO:0000259" key="7">
    <source>
        <dbReference type="PROSITE" id="PS50853"/>
    </source>
</evidence>
<dbReference type="PANTHER" id="PTHR11309">
    <property type="entry name" value="FRIZZLED"/>
    <property type="match status" value="1"/>
</dbReference>
<feature type="chain" id="PRO_5015155233" evidence="5">
    <location>
        <begin position="26"/>
        <end position="619"/>
    </location>
</feature>
<dbReference type="InterPro" id="IPR013783">
    <property type="entry name" value="Ig-like_fold"/>
</dbReference>
<keyword evidence="1" id="KW-0217">Developmental protein</keyword>
<dbReference type="SMART" id="SM00060">
    <property type="entry name" value="FN3"/>
    <property type="match status" value="1"/>
</dbReference>
<feature type="disulfide bond" evidence="3">
    <location>
        <begin position="76"/>
        <end position="114"/>
    </location>
</feature>
<evidence type="ECO:0000256" key="1">
    <source>
        <dbReference type="ARBA" id="ARBA00022473"/>
    </source>
</evidence>
<dbReference type="PANTHER" id="PTHR11309:SF47">
    <property type="entry name" value="FRIZZLED"/>
    <property type="match status" value="1"/>
</dbReference>
<organism evidence="8 9">
    <name type="scientific">Lingula anatina</name>
    <name type="common">Brachiopod</name>
    <name type="synonym">Lingula unguis</name>
    <dbReference type="NCBI Taxonomy" id="7574"/>
    <lineage>
        <taxon>Eukaryota</taxon>
        <taxon>Metazoa</taxon>
        <taxon>Spiralia</taxon>
        <taxon>Lophotrochozoa</taxon>
        <taxon>Brachiopoda</taxon>
        <taxon>Linguliformea</taxon>
        <taxon>Lingulata</taxon>
        <taxon>Lingulida</taxon>
        <taxon>Linguloidea</taxon>
        <taxon>Lingulidae</taxon>
        <taxon>Lingula</taxon>
    </lineage>
</organism>
<dbReference type="SUPFAM" id="SSF63501">
    <property type="entry name" value="Frizzled cysteine-rich domain"/>
    <property type="match status" value="2"/>
</dbReference>
<gene>
    <name evidence="9" type="primary">LOC106173726</name>
</gene>
<dbReference type="Proteomes" id="UP000085678">
    <property type="component" value="Unplaced"/>
</dbReference>
<evidence type="ECO:0000256" key="2">
    <source>
        <dbReference type="ARBA" id="ARBA00023157"/>
    </source>
</evidence>
<feature type="domain" description="FZ" evidence="6">
    <location>
        <begin position="283"/>
        <end position="407"/>
    </location>
</feature>
<dbReference type="Pfam" id="PF00041">
    <property type="entry name" value="fn3"/>
    <property type="match status" value="1"/>
</dbReference>
<dbReference type="OrthoDB" id="5985519at2759"/>
<dbReference type="CDD" id="cd00063">
    <property type="entry name" value="FN3"/>
    <property type="match status" value="1"/>
</dbReference>
<dbReference type="RefSeq" id="XP_023930559.1">
    <property type="nucleotide sequence ID" value="XM_024074791.1"/>
</dbReference>
<dbReference type="InterPro" id="IPR003961">
    <property type="entry name" value="FN3_dom"/>
</dbReference>
<dbReference type="Gene3D" id="1.10.2000.10">
    <property type="entry name" value="Frizzled cysteine-rich domain"/>
    <property type="match status" value="2"/>
</dbReference>
<dbReference type="STRING" id="7574.A0A2R2MK10"/>
<proteinExistence type="predicted"/>
<dbReference type="Gene3D" id="2.60.40.10">
    <property type="entry name" value="Immunoglobulins"/>
    <property type="match status" value="1"/>
</dbReference>
<feature type="signal peptide" evidence="5">
    <location>
        <begin position="1"/>
        <end position="25"/>
    </location>
</feature>
<feature type="compositionally biased region" description="Basic and acidic residues" evidence="4">
    <location>
        <begin position="462"/>
        <end position="481"/>
    </location>
</feature>
<feature type="domain" description="FZ" evidence="6">
    <location>
        <begin position="31"/>
        <end position="143"/>
    </location>
</feature>
<dbReference type="SMART" id="SM00063">
    <property type="entry name" value="FRI"/>
    <property type="match status" value="2"/>
</dbReference>
<evidence type="ECO:0000256" key="3">
    <source>
        <dbReference type="PROSITE-ProRule" id="PRU00090"/>
    </source>
</evidence>
<evidence type="ECO:0000256" key="5">
    <source>
        <dbReference type="SAM" id="SignalP"/>
    </source>
</evidence>
<feature type="region of interest" description="Disordered" evidence="4">
    <location>
        <begin position="427"/>
        <end position="481"/>
    </location>
</feature>
<dbReference type="PROSITE" id="PS50038">
    <property type="entry name" value="FZ"/>
    <property type="match status" value="2"/>
</dbReference>
<dbReference type="InterPro" id="IPR036116">
    <property type="entry name" value="FN3_sf"/>
</dbReference>
<evidence type="ECO:0000256" key="4">
    <source>
        <dbReference type="SAM" id="MobiDB-lite"/>
    </source>
</evidence>
<comment type="caution">
    <text evidence="3">Lacks conserved residue(s) required for the propagation of feature annotation.</text>
</comment>
<dbReference type="GO" id="GO:0060070">
    <property type="term" value="P:canonical Wnt signaling pathway"/>
    <property type="evidence" value="ECO:0007669"/>
    <property type="project" value="TreeGrafter"/>
</dbReference>
<dbReference type="GO" id="GO:0035567">
    <property type="term" value="P:non-canonical Wnt signaling pathway"/>
    <property type="evidence" value="ECO:0007669"/>
    <property type="project" value="TreeGrafter"/>
</dbReference>
<sequence>MSNRRLSIILLKLLCILHIVPCSFANGGFYKCHPNKIASCKQWSNGTYLPNLFGEVKQEAISEKLATFLPKIKPHCSMLLEHFVCSIYAPPCIDGLEFPVPPCKSLCMFAKAGCEPLVSALDPSVSLMMECDNYRDDTLCLSSMIQLRRPHTAPSPPGSLTLKPIDSRTLFISWEPHREPVTGYHLWTKGKKGNKDLMLGPEARNYTLKGLRPNAKYRVKLSVFNGAGESDFTYKKIVLHHCRPTGQKKLRYVGLNPSKGMMSKKIFCCAVLWCGLTIAAVSAVSYQCEETKIPMCMSYTNKTIVPNVLGYTRQDYAALELIFFEPLVKMKCSPYLHRFLCGMYTPMCDRYGLADKPTPPCRSICRAAKTACERDMYKYGIVWPENFNCESLPDDIADPIGTRCVGKLALMIPGLGLGIMSRQGNGNVQLEEKEAESEKKEEQTITSRDDPLTATSQGHNHLTHDTHDPRPHNTLDKKNGISPRRYDIKEYGEPYYFSGWVDVQGQGAANDYCRVIGRGRSSFLSCALAGTHSERHFYVSEKGFNVGWRDTWFMRDMDDDGRDDYCRCVGSKTHSRVSCMKAGDRGFYGSITQRGSQYTFDVPGTDNCHRKRVNPYFGL</sequence>
<dbReference type="Pfam" id="PF01392">
    <property type="entry name" value="Fz"/>
    <property type="match status" value="2"/>
</dbReference>